<gene>
    <name evidence="1" type="ORF">dnm_056280</name>
</gene>
<dbReference type="KEGG" id="dmm:dnm_056280"/>
<dbReference type="AlphaFoldDB" id="A0A975BQ00"/>
<protein>
    <submittedName>
        <fullName evidence="1">Uncharacterized protein</fullName>
    </submittedName>
</protein>
<accession>A0A975BQ00</accession>
<dbReference type="Proteomes" id="UP000663722">
    <property type="component" value="Chromosome"/>
</dbReference>
<proteinExistence type="predicted"/>
<keyword evidence="2" id="KW-1185">Reference proteome</keyword>
<name>A0A975BQ00_9BACT</name>
<organism evidence="1 2">
    <name type="scientific">Desulfonema magnum</name>
    <dbReference type="NCBI Taxonomy" id="45655"/>
    <lineage>
        <taxon>Bacteria</taxon>
        <taxon>Pseudomonadati</taxon>
        <taxon>Thermodesulfobacteriota</taxon>
        <taxon>Desulfobacteria</taxon>
        <taxon>Desulfobacterales</taxon>
        <taxon>Desulfococcaceae</taxon>
        <taxon>Desulfonema</taxon>
    </lineage>
</organism>
<reference evidence="1" key="1">
    <citation type="journal article" date="2021" name="Microb. Physiol.">
        <title>Proteogenomic Insights into the Physiology of Marine, Sulfate-Reducing, Filamentous Desulfonema limicola and Desulfonema magnum.</title>
        <authorList>
            <person name="Schnaars V."/>
            <person name="Wohlbrand L."/>
            <person name="Scheve S."/>
            <person name="Hinrichs C."/>
            <person name="Reinhardt R."/>
            <person name="Rabus R."/>
        </authorList>
    </citation>
    <scope>NUCLEOTIDE SEQUENCE</scope>
    <source>
        <strain evidence="1">4be13</strain>
    </source>
</reference>
<dbReference type="EMBL" id="CP061800">
    <property type="protein sequence ID" value="QTA89572.1"/>
    <property type="molecule type" value="Genomic_DNA"/>
</dbReference>
<evidence type="ECO:0000313" key="2">
    <source>
        <dbReference type="Proteomes" id="UP000663722"/>
    </source>
</evidence>
<sequence>MSEVRPTLSEPEKSYIKNYHITPWKSRKKRNSADTKYLAIYFLVFDCIIENSGKLLAGYLGTGQ</sequence>
<evidence type="ECO:0000313" key="1">
    <source>
        <dbReference type="EMBL" id="QTA89572.1"/>
    </source>
</evidence>